<evidence type="ECO:0000259" key="3">
    <source>
        <dbReference type="Pfam" id="PF07587"/>
    </source>
</evidence>
<feature type="region of interest" description="Disordered" evidence="1">
    <location>
        <begin position="764"/>
        <end position="795"/>
    </location>
</feature>
<comment type="caution">
    <text evidence="4">The sequence shown here is derived from an EMBL/GenBank/DDBJ whole genome shotgun (WGS) entry which is preliminary data.</text>
</comment>
<dbReference type="EMBL" id="QNRR01000006">
    <property type="protein sequence ID" value="RBP42536.1"/>
    <property type="molecule type" value="Genomic_DNA"/>
</dbReference>
<evidence type="ECO:0000313" key="5">
    <source>
        <dbReference type="Proteomes" id="UP000253426"/>
    </source>
</evidence>
<feature type="domain" description="DUF1549" evidence="2">
    <location>
        <begin position="60"/>
        <end position="262"/>
    </location>
</feature>
<dbReference type="Pfam" id="PF07583">
    <property type="entry name" value="PSCyt2"/>
    <property type="match status" value="1"/>
</dbReference>
<dbReference type="InterPro" id="IPR011444">
    <property type="entry name" value="DUF1549"/>
</dbReference>
<name>A0A366HIF2_9BACT</name>
<accession>A0A366HIF2</accession>
<keyword evidence="5" id="KW-1185">Reference proteome</keyword>
<organism evidence="4 5">
    <name type="scientific">Roseimicrobium gellanilyticum</name>
    <dbReference type="NCBI Taxonomy" id="748857"/>
    <lineage>
        <taxon>Bacteria</taxon>
        <taxon>Pseudomonadati</taxon>
        <taxon>Verrucomicrobiota</taxon>
        <taxon>Verrucomicrobiia</taxon>
        <taxon>Verrucomicrobiales</taxon>
        <taxon>Verrucomicrobiaceae</taxon>
        <taxon>Roseimicrobium</taxon>
    </lineage>
</organism>
<feature type="domain" description="DUF1553" evidence="3">
    <location>
        <begin position="641"/>
        <end position="891"/>
    </location>
</feature>
<dbReference type="PANTHER" id="PTHR35889">
    <property type="entry name" value="CYCLOINULO-OLIGOSACCHARIDE FRUCTANOTRANSFERASE-RELATED"/>
    <property type="match status" value="1"/>
</dbReference>
<dbReference type="InterPro" id="IPR022655">
    <property type="entry name" value="DUF1553"/>
</dbReference>
<protein>
    <submittedName>
        <fullName evidence="4">Uncharacterized protein DUF1549</fullName>
    </submittedName>
</protein>
<feature type="region of interest" description="Disordered" evidence="1">
    <location>
        <begin position="1"/>
        <end position="23"/>
    </location>
</feature>
<feature type="compositionally biased region" description="Basic and acidic residues" evidence="1">
    <location>
        <begin position="773"/>
        <end position="785"/>
    </location>
</feature>
<reference evidence="4 5" key="1">
    <citation type="submission" date="2018-06" db="EMBL/GenBank/DDBJ databases">
        <title>Genomic Encyclopedia of Type Strains, Phase IV (KMG-IV): sequencing the most valuable type-strain genomes for metagenomic binning, comparative biology and taxonomic classification.</title>
        <authorList>
            <person name="Goeker M."/>
        </authorList>
    </citation>
    <scope>NUCLEOTIDE SEQUENCE [LARGE SCALE GENOMIC DNA]</scope>
    <source>
        <strain evidence="4 5">DSM 25532</strain>
    </source>
</reference>
<dbReference type="Proteomes" id="UP000253426">
    <property type="component" value="Unassembled WGS sequence"/>
</dbReference>
<evidence type="ECO:0000256" key="1">
    <source>
        <dbReference type="SAM" id="MobiDB-lite"/>
    </source>
</evidence>
<dbReference type="PANTHER" id="PTHR35889:SF3">
    <property type="entry name" value="F-BOX DOMAIN-CONTAINING PROTEIN"/>
    <property type="match status" value="1"/>
</dbReference>
<sequence>MPTLLAEAPSFHQPPFPPENGAGRTWAEKYAERKEQWCFQPVTDPAPPAVKDAMWPVNALDRFIVARLESEGLKPSAQAAPEVLARRLSFALTGLPPEESLHGLPFEVQVERLLASPAFGEHWARHWMDVARYAETFGSEHDYLNPYAWRYRDYLVRAFNEDLPYDRFVREQVAGDLLDTPRMNAALGINESLLGTAYQRMSEFYATPVDVMREQASVIDWQIENLSRAFMGLTISCARCHDHKFDPISTADFYALYGVFAGARPVLNIIDEPTSLTRHDDKLAMLKNAIRDELCAQWLKDGIDGDALRAVLMKAAGNSDLAELNGMRGRLTAAVVPSRDLAPEKWRHSGPGLPEGPATAGTLSLHATGPALVRAVQPAGYYSDAVSERHGGSLRSPEFVLAKQNVSVLASGTGKARLRLVVEGCQGDIVLFAPANKDLNDAVPRWYTMRLKQQWLGRRAHVEVMTRDDLPTVGNVKDAVKWAASSNGRSSFGVLDVALHEDGQPLAWRGALPVALMQKVDEPWDAYVRRFEGAVHDAMTCWKSGNLDDAQARLLQGLLDEKLLQNSFQQGSVLEGLVREYRELENAIPNALRAPGVQDDGSGNDTPIFVRGDPLTPGEMVPRRMPEVLGGRMLTDARGDRHALAVELTRRDNPLTARVMVNRIWHHLFGRGLVGSTDNFGRMGDKPTHPELLDHLATKFMEEGWSVKKLVRYIVASSTWQTSSEPSPDALMKDPGNLLLSHAHVRRLPAESIRDAMLHTAGNLSLHQGGPSEHFHYRTAVDPDKQPPSGPLDGRGRRSLYLEVRRNFLSDFLTVFDFPRPNNPTGNRSVTNVPAQSITLMNDPFVLHQAQVWARRVEALPVGNEQRVVLMYQEAFGRAPTGGELGRAMNFLAVRAVQPVAKADESVGKRNAEGGDVAWRDLAHALFNMKEFIFIP</sequence>
<gene>
    <name evidence="4" type="ORF">DES53_106245</name>
</gene>
<evidence type="ECO:0000313" key="4">
    <source>
        <dbReference type="EMBL" id="RBP42536.1"/>
    </source>
</evidence>
<dbReference type="RefSeq" id="WP_113959657.1">
    <property type="nucleotide sequence ID" value="NZ_QNRR01000006.1"/>
</dbReference>
<dbReference type="OrthoDB" id="175422at2"/>
<dbReference type="Pfam" id="PF07587">
    <property type="entry name" value="PSD1"/>
    <property type="match status" value="1"/>
</dbReference>
<evidence type="ECO:0000259" key="2">
    <source>
        <dbReference type="Pfam" id="PF07583"/>
    </source>
</evidence>
<dbReference type="AlphaFoldDB" id="A0A366HIF2"/>
<proteinExistence type="predicted"/>